<sequence length="741" mass="80977">MKSPPCEYGEEAMEEFDLPSLWETKNDADILLTMGASKWELHDKAVRGKSGLIDHILEMVQMKEGIRKIPLKERMFPHSALNTVLKYFYFGESLITEKTEVIDLLSLYEVSATLGILPLQERIAFQAGYLLGEILSSGTDRMGDFYIVIEVIIEEQDDLWVFMHEEMQRALSPYLLKLLQQDTFVDLIKQNPAFCLEILSTAVDRIEILEDATKEVTSVKGASDVGTQAVIEHGSGIPRRYVEAGTQADIPLPHTPKTIPSATGNDDQHPCSDDETIPRPRKRVSMVNLGTEFISRPDDAKHSSQSIPGPANKSRTAENPNPTSKDARASGSFSHVSQADCAIVSQIPQDFKFDFQAKSPEVKSISTGINQSQVCSLSATPKVVTGNGAVPNVRPQSSSSSHASTHWESCSEGGERAVPVTEMSKSIATSASVELSSHIGVAPESQSKDEKAQVGSGTKKDTILGNLSLNFSSHIQGVCLPISLPEDSGARQPEQTAVPASYERSSRSYAFKRDSLPRGFQFFQSSSGPQPGQCDVSTCKAASSHSQENKTAVTGVVERQRREYVLRGSEVTQTEGTSAPAIPERPSRPYGFHSADLPRSFKFSEGAQGEHSKEPSVKASGSKTPNTKASTSCAQQSTSSSSHTRVKPSPWKADKATAKQMRKGRLIVEPPGELPKPFNFWWCGVLPCHWLLCYPKAFFSPSPQKSPPAHEQTSTSKGTTWRNAANLLEVDRSPEVHQGTQ</sequence>
<feature type="compositionally biased region" description="Polar residues" evidence="1">
    <location>
        <begin position="540"/>
        <end position="552"/>
    </location>
</feature>
<feature type="region of interest" description="Disordered" evidence="1">
    <location>
        <begin position="701"/>
        <end position="741"/>
    </location>
</feature>
<feature type="compositionally biased region" description="Low complexity" evidence="1">
    <location>
        <begin position="629"/>
        <end position="642"/>
    </location>
</feature>
<feature type="region of interest" description="Disordered" evidence="1">
    <location>
        <begin position="246"/>
        <end position="333"/>
    </location>
</feature>
<evidence type="ECO:0000313" key="2">
    <source>
        <dbReference type="EMBL" id="KAI3559152.1"/>
    </source>
</evidence>
<feature type="compositionally biased region" description="Polar residues" evidence="1">
    <location>
        <begin position="711"/>
        <end position="723"/>
    </location>
</feature>
<evidence type="ECO:0000256" key="1">
    <source>
        <dbReference type="SAM" id="MobiDB-lite"/>
    </source>
</evidence>
<proteinExistence type="predicted"/>
<dbReference type="OrthoDB" id="4851198at2759"/>
<evidence type="ECO:0008006" key="4">
    <source>
        <dbReference type="Google" id="ProtNLM"/>
    </source>
</evidence>
<gene>
    <name evidence="2" type="ORF">CABS02_00127</name>
</gene>
<feature type="compositionally biased region" description="Basic and acidic residues" evidence="1">
    <location>
        <begin position="446"/>
        <end position="457"/>
    </location>
</feature>
<comment type="caution">
    <text evidence="2">The sequence shown here is derived from an EMBL/GenBank/DDBJ whole genome shotgun (WGS) entry which is preliminary data.</text>
</comment>
<dbReference type="EMBL" id="SDAQ01000001">
    <property type="protein sequence ID" value="KAI3559152.1"/>
    <property type="molecule type" value="Genomic_DNA"/>
</dbReference>
<feature type="compositionally biased region" description="Low complexity" evidence="1">
    <location>
        <begin position="397"/>
        <end position="411"/>
    </location>
</feature>
<name>A0A9P9XTJ0_9PEZI</name>
<evidence type="ECO:0000313" key="3">
    <source>
        <dbReference type="Proteomes" id="UP001056436"/>
    </source>
</evidence>
<organism evidence="2 3">
    <name type="scientific">Colletotrichum abscissum</name>
    <dbReference type="NCBI Taxonomy" id="1671311"/>
    <lineage>
        <taxon>Eukaryota</taxon>
        <taxon>Fungi</taxon>
        <taxon>Dikarya</taxon>
        <taxon>Ascomycota</taxon>
        <taxon>Pezizomycotina</taxon>
        <taxon>Sordariomycetes</taxon>
        <taxon>Hypocreomycetidae</taxon>
        <taxon>Glomerellales</taxon>
        <taxon>Glomerellaceae</taxon>
        <taxon>Colletotrichum</taxon>
        <taxon>Colletotrichum acutatum species complex</taxon>
    </lineage>
</organism>
<feature type="compositionally biased region" description="Basic and acidic residues" evidence="1">
    <location>
        <begin position="266"/>
        <end position="278"/>
    </location>
</feature>
<accession>A0A9P9XTJ0</accession>
<dbReference type="Proteomes" id="UP001056436">
    <property type="component" value="Unassembled WGS sequence"/>
</dbReference>
<reference evidence="2" key="1">
    <citation type="submission" date="2019-01" db="EMBL/GenBank/DDBJ databases">
        <title>Colletotrichum abscissum LGMF1257.</title>
        <authorList>
            <person name="Baroncelli R."/>
        </authorList>
    </citation>
    <scope>NUCLEOTIDE SEQUENCE</scope>
    <source>
        <strain evidence="2">Ca142</strain>
    </source>
</reference>
<feature type="region of interest" description="Disordered" evidence="1">
    <location>
        <begin position="438"/>
        <end position="457"/>
    </location>
</feature>
<feature type="compositionally biased region" description="Polar residues" evidence="1">
    <location>
        <begin position="619"/>
        <end position="628"/>
    </location>
</feature>
<feature type="region of interest" description="Disordered" evidence="1">
    <location>
        <begin position="524"/>
        <end position="657"/>
    </location>
</feature>
<feature type="region of interest" description="Disordered" evidence="1">
    <location>
        <begin position="388"/>
        <end position="415"/>
    </location>
</feature>
<keyword evidence="3" id="KW-1185">Reference proteome</keyword>
<dbReference type="AlphaFoldDB" id="A0A9P9XTJ0"/>
<protein>
    <recommendedName>
        <fullName evidence="4">BTB domain-containing protein</fullName>
    </recommendedName>
</protein>
<feature type="compositionally biased region" description="Polar residues" evidence="1">
    <location>
        <begin position="303"/>
        <end position="324"/>
    </location>
</feature>